<sequence length="15" mass="1800">RIDVREFQVPTCCSF</sequence>
<protein>
    <submittedName>
        <fullName evidence="1">Uncharacterized protein</fullName>
    </submittedName>
</protein>
<organism evidence="1 2">
    <name type="scientific">Nesidiocoris tenuis</name>
    <dbReference type="NCBI Taxonomy" id="355587"/>
    <lineage>
        <taxon>Eukaryota</taxon>
        <taxon>Metazoa</taxon>
        <taxon>Ecdysozoa</taxon>
        <taxon>Arthropoda</taxon>
        <taxon>Hexapoda</taxon>
        <taxon>Insecta</taxon>
        <taxon>Pterygota</taxon>
        <taxon>Neoptera</taxon>
        <taxon>Paraneoptera</taxon>
        <taxon>Hemiptera</taxon>
        <taxon>Heteroptera</taxon>
        <taxon>Panheteroptera</taxon>
        <taxon>Cimicomorpha</taxon>
        <taxon>Miridae</taxon>
        <taxon>Dicyphina</taxon>
        <taxon>Nesidiocoris</taxon>
    </lineage>
</organism>
<feature type="non-terminal residue" evidence="1">
    <location>
        <position position="1"/>
    </location>
</feature>
<evidence type="ECO:0000313" key="2">
    <source>
        <dbReference type="Proteomes" id="UP001307889"/>
    </source>
</evidence>
<keyword evidence="2" id="KW-1185">Reference proteome</keyword>
<evidence type="ECO:0000313" key="1">
    <source>
        <dbReference type="EMBL" id="BES91354.1"/>
    </source>
</evidence>
<reference evidence="1 2" key="1">
    <citation type="submission" date="2023-09" db="EMBL/GenBank/DDBJ databases">
        <title>Nesidiocoris tenuis whole genome shotgun sequence.</title>
        <authorList>
            <person name="Shibata T."/>
            <person name="Shimoda M."/>
            <person name="Kobayashi T."/>
            <person name="Uehara T."/>
        </authorList>
    </citation>
    <scope>NUCLEOTIDE SEQUENCE [LARGE SCALE GENOMIC DNA]</scope>
    <source>
        <strain evidence="1 2">Japan</strain>
    </source>
</reference>
<gene>
    <name evidence="1" type="ORF">NTJ_04162</name>
</gene>
<proteinExistence type="predicted"/>
<name>A0ABN7AJ20_9HEMI</name>
<dbReference type="Proteomes" id="UP001307889">
    <property type="component" value="Chromosome 2"/>
</dbReference>
<accession>A0ABN7AJ20</accession>
<dbReference type="EMBL" id="AP028910">
    <property type="protein sequence ID" value="BES91354.1"/>
    <property type="molecule type" value="Genomic_DNA"/>
</dbReference>